<accession>A0ABW5FUS8</accession>
<dbReference type="CDD" id="cd02932">
    <property type="entry name" value="OYE_YqiM_FMN"/>
    <property type="match status" value="1"/>
</dbReference>
<evidence type="ECO:0000256" key="2">
    <source>
        <dbReference type="ARBA" id="ARBA00022630"/>
    </source>
</evidence>
<evidence type="ECO:0000256" key="4">
    <source>
        <dbReference type="ARBA" id="ARBA00022857"/>
    </source>
</evidence>
<gene>
    <name evidence="8" type="ORF">ACFSXZ_08915</name>
</gene>
<feature type="domain" description="NADH:flavin oxidoreductase/NADH oxidase N-terminal" evidence="7">
    <location>
        <begin position="4"/>
        <end position="340"/>
    </location>
</feature>
<evidence type="ECO:0000259" key="7">
    <source>
        <dbReference type="Pfam" id="PF00724"/>
    </source>
</evidence>
<dbReference type="InterPro" id="IPR044152">
    <property type="entry name" value="YqjM-like"/>
</dbReference>
<evidence type="ECO:0000313" key="8">
    <source>
        <dbReference type="EMBL" id="MFD2416451.1"/>
    </source>
</evidence>
<reference evidence="9" key="1">
    <citation type="journal article" date="2019" name="Int. J. Syst. Evol. Microbiol.">
        <title>The Global Catalogue of Microorganisms (GCM) 10K type strain sequencing project: providing services to taxonomists for standard genome sequencing and annotation.</title>
        <authorList>
            <consortium name="The Broad Institute Genomics Platform"/>
            <consortium name="The Broad Institute Genome Sequencing Center for Infectious Disease"/>
            <person name="Wu L."/>
            <person name="Ma J."/>
        </authorList>
    </citation>
    <scope>NUCLEOTIDE SEQUENCE [LARGE SCALE GENOMIC DNA]</scope>
    <source>
        <strain evidence="9">CGMCC 4.7645</strain>
    </source>
</reference>
<dbReference type="InterPro" id="IPR013785">
    <property type="entry name" value="Aldolase_TIM"/>
</dbReference>
<dbReference type="Pfam" id="PF00724">
    <property type="entry name" value="Oxidored_FMN"/>
    <property type="match status" value="1"/>
</dbReference>
<organism evidence="8 9">
    <name type="scientific">Amycolatopsis pigmentata</name>
    <dbReference type="NCBI Taxonomy" id="450801"/>
    <lineage>
        <taxon>Bacteria</taxon>
        <taxon>Bacillati</taxon>
        <taxon>Actinomycetota</taxon>
        <taxon>Actinomycetes</taxon>
        <taxon>Pseudonocardiales</taxon>
        <taxon>Pseudonocardiaceae</taxon>
        <taxon>Amycolatopsis</taxon>
    </lineage>
</organism>
<name>A0ABW5FUS8_9PSEU</name>
<evidence type="ECO:0000256" key="1">
    <source>
        <dbReference type="ARBA" id="ARBA00001917"/>
    </source>
</evidence>
<keyword evidence="4" id="KW-0521">NADP</keyword>
<dbReference type="PANTHER" id="PTHR43303:SF4">
    <property type="entry name" value="NADPH DEHYDROGENASE C23G7.10C-RELATED"/>
    <property type="match status" value="1"/>
</dbReference>
<keyword evidence="2" id="KW-0285">Flavoprotein</keyword>
<dbReference type="EMBL" id="JBHUKR010000006">
    <property type="protein sequence ID" value="MFD2416451.1"/>
    <property type="molecule type" value="Genomic_DNA"/>
</dbReference>
<keyword evidence="3" id="KW-0288">FMN</keyword>
<evidence type="ECO:0000313" key="9">
    <source>
        <dbReference type="Proteomes" id="UP001597417"/>
    </source>
</evidence>
<evidence type="ECO:0000256" key="6">
    <source>
        <dbReference type="SAM" id="MobiDB-lite"/>
    </source>
</evidence>
<keyword evidence="9" id="KW-1185">Reference proteome</keyword>
<feature type="region of interest" description="Disordered" evidence="6">
    <location>
        <begin position="367"/>
        <end position="390"/>
    </location>
</feature>
<dbReference type="Proteomes" id="UP001597417">
    <property type="component" value="Unassembled WGS sequence"/>
</dbReference>
<dbReference type="SUPFAM" id="SSF51395">
    <property type="entry name" value="FMN-linked oxidoreductases"/>
    <property type="match status" value="1"/>
</dbReference>
<evidence type="ECO:0000256" key="5">
    <source>
        <dbReference type="ARBA" id="ARBA00023002"/>
    </source>
</evidence>
<evidence type="ECO:0000256" key="3">
    <source>
        <dbReference type="ARBA" id="ARBA00022643"/>
    </source>
</evidence>
<proteinExistence type="predicted"/>
<keyword evidence="5" id="KW-0560">Oxidoreductase</keyword>
<sequence length="390" mass="42245">MAPDLFSPIEIRGVRLKNRIVASPMWQYSGVDGRPTHAHTVHYGRLAEGGAGLILQEGTTVDRKGRGTAGDLGIWDDSLVPHHARLADLVKSSGAVPGIQLIHAGRKGRRNAPWAPHDPNPPAGDDWQVLGPSAVPIALEGFTVPVEMSSRDIEDATRSFVDAARRADEAGYEVLELQAAHGYLIHTFLSPLSNQRTDRYGGSPENRYRFLVEIIDRIRTVWPPAKALFVRLSCVDYGWDIEQTVELVRELRTHGVDVIDCSSGGLTGLPFSGAASTGYGYQVPYAEQVRARTAVKTMAVGYIVHATQAQAIIEGGQADLVALGRELLYNPNWPIDAARKLGLSDPYAQAPTRISYWLRKREESFSGFSPSTDSTGASPAFGAVNAGRGA</sequence>
<dbReference type="PANTHER" id="PTHR43303">
    <property type="entry name" value="NADPH DEHYDROGENASE C23G7.10C-RELATED"/>
    <property type="match status" value="1"/>
</dbReference>
<comment type="caution">
    <text evidence="8">The sequence shown here is derived from an EMBL/GenBank/DDBJ whole genome shotgun (WGS) entry which is preliminary data.</text>
</comment>
<feature type="compositionally biased region" description="Polar residues" evidence="6">
    <location>
        <begin position="367"/>
        <end position="377"/>
    </location>
</feature>
<dbReference type="Gene3D" id="3.20.20.70">
    <property type="entry name" value="Aldolase class I"/>
    <property type="match status" value="1"/>
</dbReference>
<protein>
    <submittedName>
        <fullName evidence="8">NADH:flavin oxidoreductase/NADH oxidase</fullName>
    </submittedName>
</protein>
<dbReference type="RefSeq" id="WP_378263247.1">
    <property type="nucleotide sequence ID" value="NZ_JBHUKR010000006.1"/>
</dbReference>
<comment type="cofactor">
    <cofactor evidence="1">
        <name>FMN</name>
        <dbReference type="ChEBI" id="CHEBI:58210"/>
    </cofactor>
</comment>
<dbReference type="InterPro" id="IPR001155">
    <property type="entry name" value="OxRdtase_FMN_N"/>
</dbReference>